<evidence type="ECO:0000256" key="3">
    <source>
        <dbReference type="ARBA" id="ARBA00022729"/>
    </source>
</evidence>
<dbReference type="Proteomes" id="UP000184050">
    <property type="component" value="Unassembled WGS sequence"/>
</dbReference>
<sequence length="118" mass="13844">MIRYADILLSRAEALNQLNGPNSESIDLINQIRNRAGLEDIQLADFDTREALVEQILKERRWEFWYEGKRRRDLIRNGKFIEYAHNRGISNATENHLWFPIPQSAVDANSLLEQNKGY</sequence>
<dbReference type="GO" id="GO:0009279">
    <property type="term" value="C:cell outer membrane"/>
    <property type="evidence" value="ECO:0007669"/>
    <property type="project" value="UniProtKB-SubCell"/>
</dbReference>
<evidence type="ECO:0000313" key="8">
    <source>
        <dbReference type="Proteomes" id="UP000184050"/>
    </source>
</evidence>
<dbReference type="OrthoDB" id="5694214at2"/>
<feature type="domain" description="RagB/SusD" evidence="6">
    <location>
        <begin position="2"/>
        <end position="118"/>
    </location>
</feature>
<dbReference type="InterPro" id="IPR011990">
    <property type="entry name" value="TPR-like_helical_dom_sf"/>
</dbReference>
<dbReference type="STRING" id="1168035.SAMN05444280_1326"/>
<accession>A0A1M6MCB3</accession>
<proteinExistence type="inferred from homology"/>
<dbReference type="Gene3D" id="1.25.40.390">
    <property type="match status" value="1"/>
</dbReference>
<keyword evidence="8" id="KW-1185">Reference proteome</keyword>
<protein>
    <submittedName>
        <fullName evidence="7">SusD family protein</fullName>
    </submittedName>
</protein>
<reference evidence="7 8" key="1">
    <citation type="submission" date="2016-11" db="EMBL/GenBank/DDBJ databases">
        <authorList>
            <person name="Jaros S."/>
            <person name="Januszkiewicz K."/>
            <person name="Wedrychowicz H."/>
        </authorList>
    </citation>
    <scope>NUCLEOTIDE SEQUENCE [LARGE SCALE GENOMIC DNA]</scope>
    <source>
        <strain evidence="7 8">DSM 27063</strain>
    </source>
</reference>
<comment type="similarity">
    <text evidence="2">Belongs to the SusD family.</text>
</comment>
<evidence type="ECO:0000313" key="7">
    <source>
        <dbReference type="EMBL" id="SHJ81106.1"/>
    </source>
</evidence>
<gene>
    <name evidence="7" type="ORF">SAMN05444280_1326</name>
</gene>
<dbReference type="Pfam" id="PF07980">
    <property type="entry name" value="SusD_RagB"/>
    <property type="match status" value="1"/>
</dbReference>
<dbReference type="EMBL" id="FQZE01000032">
    <property type="protein sequence ID" value="SHJ81106.1"/>
    <property type="molecule type" value="Genomic_DNA"/>
</dbReference>
<comment type="subcellular location">
    <subcellularLocation>
        <location evidence="1">Cell outer membrane</location>
    </subcellularLocation>
</comment>
<evidence type="ECO:0000256" key="5">
    <source>
        <dbReference type="ARBA" id="ARBA00023237"/>
    </source>
</evidence>
<name>A0A1M6MCB3_9BACT</name>
<evidence type="ECO:0000256" key="4">
    <source>
        <dbReference type="ARBA" id="ARBA00023136"/>
    </source>
</evidence>
<keyword evidence="3" id="KW-0732">Signal</keyword>
<evidence type="ECO:0000256" key="2">
    <source>
        <dbReference type="ARBA" id="ARBA00006275"/>
    </source>
</evidence>
<evidence type="ECO:0000256" key="1">
    <source>
        <dbReference type="ARBA" id="ARBA00004442"/>
    </source>
</evidence>
<dbReference type="AlphaFoldDB" id="A0A1M6MCB3"/>
<evidence type="ECO:0000259" key="6">
    <source>
        <dbReference type="Pfam" id="PF07980"/>
    </source>
</evidence>
<dbReference type="InterPro" id="IPR012944">
    <property type="entry name" value="SusD_RagB_dom"/>
</dbReference>
<organism evidence="7 8">
    <name type="scientific">Tangfeifania diversioriginum</name>
    <dbReference type="NCBI Taxonomy" id="1168035"/>
    <lineage>
        <taxon>Bacteria</taxon>
        <taxon>Pseudomonadati</taxon>
        <taxon>Bacteroidota</taxon>
        <taxon>Bacteroidia</taxon>
        <taxon>Marinilabiliales</taxon>
        <taxon>Prolixibacteraceae</taxon>
        <taxon>Tangfeifania</taxon>
    </lineage>
</organism>
<dbReference type="SUPFAM" id="SSF48452">
    <property type="entry name" value="TPR-like"/>
    <property type="match status" value="1"/>
</dbReference>
<keyword evidence="4" id="KW-0472">Membrane</keyword>
<keyword evidence="5" id="KW-0998">Cell outer membrane</keyword>